<sequence length="52" mass="5680">MSPFDLMFWVLAIVVTVCGLALAVVIIAGVVRGIKPKPKPRDTTIWRGDDRG</sequence>
<name>A0AAU6R626_9CAUD</name>
<keyword evidence="1" id="KW-0812">Transmembrane</keyword>
<accession>A0AAU6R626</accession>
<organism evidence="2">
    <name type="scientific">Micrococcus phage Olihed</name>
    <dbReference type="NCBI Taxonomy" id="3092209"/>
    <lineage>
        <taxon>Viruses</taxon>
        <taxon>Duplodnaviria</taxon>
        <taxon>Heunggongvirae</taxon>
        <taxon>Uroviricota</taxon>
        <taxon>Caudoviricetes</taxon>
    </lineage>
</organism>
<reference evidence="2" key="1">
    <citation type="submission" date="2023-10" db="EMBL/GenBank/DDBJ databases">
        <title>Two new lytic phages for Micrococcus sp. strain 1402.</title>
        <authorList>
            <person name="Petrzik K."/>
        </authorList>
    </citation>
    <scope>NUCLEOTIDE SEQUENCE</scope>
</reference>
<feature type="transmembrane region" description="Helical" evidence="1">
    <location>
        <begin position="6"/>
        <end position="31"/>
    </location>
</feature>
<dbReference type="EMBL" id="OR756648">
    <property type="protein sequence ID" value="WZE63411.1"/>
    <property type="molecule type" value="Genomic_DNA"/>
</dbReference>
<keyword evidence="1" id="KW-1133">Transmembrane helix</keyword>
<protein>
    <submittedName>
        <fullName evidence="2">Uncharacterized protein</fullName>
    </submittedName>
</protein>
<keyword evidence="1" id="KW-0472">Membrane</keyword>
<evidence type="ECO:0000313" key="2">
    <source>
        <dbReference type="EMBL" id="WZE63411.1"/>
    </source>
</evidence>
<proteinExistence type="predicted"/>
<evidence type="ECO:0000256" key="1">
    <source>
        <dbReference type="SAM" id="Phobius"/>
    </source>
</evidence>